<dbReference type="CDD" id="cd03255">
    <property type="entry name" value="ABC_MJ0796_LolCDE_FtsE"/>
    <property type="match status" value="1"/>
</dbReference>
<dbReference type="PROSITE" id="PS00211">
    <property type="entry name" value="ABC_TRANSPORTER_1"/>
    <property type="match status" value="1"/>
</dbReference>
<dbReference type="InterPro" id="IPR003439">
    <property type="entry name" value="ABC_transporter-like_ATP-bd"/>
</dbReference>
<keyword evidence="3" id="KW-0547">Nucleotide-binding</keyword>
<evidence type="ECO:0000313" key="7">
    <source>
        <dbReference type="Proteomes" id="UP000274920"/>
    </source>
</evidence>
<evidence type="ECO:0000313" key="6">
    <source>
        <dbReference type="EMBL" id="RRK32801.1"/>
    </source>
</evidence>
<dbReference type="Gene3D" id="3.40.50.300">
    <property type="entry name" value="P-loop containing nucleotide triphosphate hydrolases"/>
    <property type="match status" value="1"/>
</dbReference>
<dbReference type="InterPro" id="IPR017911">
    <property type="entry name" value="MacB-like_ATP-bd"/>
</dbReference>
<protein>
    <submittedName>
        <fullName evidence="6">ABC transporter ATP-binding protein</fullName>
    </submittedName>
</protein>
<dbReference type="PANTHER" id="PTHR42798">
    <property type="entry name" value="LIPOPROTEIN-RELEASING SYSTEM ATP-BINDING PROTEIN LOLD"/>
    <property type="match status" value="1"/>
</dbReference>
<dbReference type="InterPro" id="IPR003593">
    <property type="entry name" value="AAA+_ATPase"/>
</dbReference>
<accession>A0A426DJH4</accession>
<dbReference type="RefSeq" id="WP_125128230.1">
    <property type="nucleotide sequence ID" value="NZ_RHJS01000002.1"/>
</dbReference>
<dbReference type="PROSITE" id="PS50893">
    <property type="entry name" value="ABC_TRANSPORTER_2"/>
    <property type="match status" value="1"/>
</dbReference>
<evidence type="ECO:0000256" key="3">
    <source>
        <dbReference type="ARBA" id="ARBA00022741"/>
    </source>
</evidence>
<dbReference type="SMART" id="SM00382">
    <property type="entry name" value="AAA"/>
    <property type="match status" value="1"/>
</dbReference>
<organism evidence="6 7">
    <name type="scientific">Schaedlerella arabinosiphila</name>
    <dbReference type="NCBI Taxonomy" id="2044587"/>
    <lineage>
        <taxon>Bacteria</taxon>
        <taxon>Bacillati</taxon>
        <taxon>Bacillota</taxon>
        <taxon>Clostridia</taxon>
        <taxon>Lachnospirales</taxon>
        <taxon>Lachnospiraceae</taxon>
        <taxon>Schaedlerella</taxon>
    </lineage>
</organism>
<feature type="domain" description="ABC transporter" evidence="5">
    <location>
        <begin position="5"/>
        <end position="256"/>
    </location>
</feature>
<gene>
    <name evidence="6" type="ORF">EBB54_16660</name>
</gene>
<evidence type="ECO:0000256" key="2">
    <source>
        <dbReference type="ARBA" id="ARBA00022448"/>
    </source>
</evidence>
<dbReference type="InterPro" id="IPR027417">
    <property type="entry name" value="P-loop_NTPase"/>
</dbReference>
<evidence type="ECO:0000256" key="4">
    <source>
        <dbReference type="ARBA" id="ARBA00022840"/>
    </source>
</evidence>
<proteinExistence type="inferred from homology"/>
<keyword evidence="4 6" id="KW-0067">ATP-binding</keyword>
<name>A0A426DJH4_9FIRM</name>
<dbReference type="GO" id="GO:0016887">
    <property type="term" value="F:ATP hydrolysis activity"/>
    <property type="evidence" value="ECO:0007669"/>
    <property type="project" value="InterPro"/>
</dbReference>
<reference evidence="6" key="1">
    <citation type="submission" date="2018-10" db="EMBL/GenBank/DDBJ databases">
        <title>Schaedlerella arabinophila gen. nov. sp. nov., isolated from the mouse intestinal tract and comparative analysis with the genome of the closely related altered Schaedler flora strain ASF502.</title>
        <authorList>
            <person name="Miyake S."/>
            <person name="Soh M."/>
            <person name="Seedorf H."/>
        </authorList>
    </citation>
    <scope>NUCLEOTIDE SEQUENCE [LARGE SCALE GENOMIC DNA]</scope>
    <source>
        <strain evidence="6">DSM 106076</strain>
    </source>
</reference>
<dbReference type="AlphaFoldDB" id="A0A426DJH4"/>
<dbReference type="EMBL" id="RHJS01000002">
    <property type="protein sequence ID" value="RRK32801.1"/>
    <property type="molecule type" value="Genomic_DNA"/>
</dbReference>
<keyword evidence="7" id="KW-1185">Reference proteome</keyword>
<dbReference type="Proteomes" id="UP000274920">
    <property type="component" value="Unassembled WGS sequence"/>
</dbReference>
<dbReference type="Pfam" id="PF00005">
    <property type="entry name" value="ABC_tran"/>
    <property type="match status" value="1"/>
</dbReference>
<dbReference type="PANTHER" id="PTHR42798:SF7">
    <property type="entry name" value="ALPHA-D-RIBOSE 1-METHYLPHOSPHONATE 5-TRIPHOSPHATE SYNTHASE SUBUNIT PHNL"/>
    <property type="match status" value="1"/>
</dbReference>
<dbReference type="SUPFAM" id="SSF52540">
    <property type="entry name" value="P-loop containing nucleoside triphosphate hydrolases"/>
    <property type="match status" value="1"/>
</dbReference>
<evidence type="ECO:0000256" key="1">
    <source>
        <dbReference type="ARBA" id="ARBA00005417"/>
    </source>
</evidence>
<dbReference type="GO" id="GO:0005524">
    <property type="term" value="F:ATP binding"/>
    <property type="evidence" value="ECO:0007669"/>
    <property type="project" value="UniProtKB-KW"/>
</dbReference>
<keyword evidence="2" id="KW-0813">Transport</keyword>
<comment type="caution">
    <text evidence="6">The sequence shown here is derived from an EMBL/GenBank/DDBJ whole genome shotgun (WGS) entry which is preliminary data.</text>
</comment>
<comment type="similarity">
    <text evidence="1">Belongs to the ABC transporter superfamily.</text>
</comment>
<sequence>MGTLLEVRDLTKTYAEGTAESKAVDHVNLEVEEGEFVILMGASGSGKTSILHLISGIDTSSGGTIRYRDMQSTKPIGENSVDFSRMNEKEKTMFRRANIGIVFQQQCLIPDLTVYENMMLPLMLDRRRKDKDSRRNTILKLCAQFGLKDHIGKYPSQLSGGQQQRAAILRSIANRPPILLCDEPTGSLNSAQTEIVMDLLEELNKNGQTIIVVTHDIQVAVRGKRVLYIEDGRIEGELKVTESGDREEKLIRFLQKKGW</sequence>
<evidence type="ECO:0000259" key="5">
    <source>
        <dbReference type="PROSITE" id="PS50893"/>
    </source>
</evidence>
<dbReference type="InterPro" id="IPR017871">
    <property type="entry name" value="ABC_transporter-like_CS"/>
</dbReference>